<reference evidence="5" key="1">
    <citation type="submission" date="2020-09" db="EMBL/GenBank/DDBJ databases">
        <title>Whole genome shotgun sequence of Streptomyces xanthophaeus NBRC 12829.</title>
        <authorList>
            <person name="Komaki H."/>
            <person name="Tamura T."/>
        </authorList>
    </citation>
    <scope>NUCLEOTIDE SEQUENCE</scope>
    <source>
        <strain evidence="5">NBRC 12829</strain>
    </source>
</reference>
<dbReference type="Pfam" id="PF01494">
    <property type="entry name" value="FAD_binding_3"/>
    <property type="match status" value="1"/>
</dbReference>
<sequence>MSRRPTDVPTDAPTDVLIAGSGPTGLTLACDLALRGASVRIVDQRPAPHRESRGKGLTPGSIEAFEVLGVAERMTAVGRKGVTLRKYFDGVQVRDTTVPDGLIIGQWQVERVLRERLSELVVHVEYGARLTGISQDASGVSVQLEDGRSVRSRYLAGCDGGHSTTRRLLGIPFEGTTAEEEVMALGDVTAPGLSREFWHQWFSSDGGGLLLCPIPGTESFQFQASRELDEQGEPLPPSLESFQRLFDRYAGMPGIRLGEATWLSAWRINVRMATRLREGRAFLAGDAAHVHPIAGGLGMNTGIQDAFALGRTLAAALDGTAGERVLDAYGEERLPAAEALLRDTARRMERVMEAVREPGVGTEAGLN</sequence>
<evidence type="ECO:0000256" key="3">
    <source>
        <dbReference type="ARBA" id="ARBA00022827"/>
    </source>
</evidence>
<evidence type="ECO:0000256" key="2">
    <source>
        <dbReference type="ARBA" id="ARBA00022630"/>
    </source>
</evidence>
<dbReference type="GO" id="GO:0016709">
    <property type="term" value="F:oxidoreductase activity, acting on paired donors, with incorporation or reduction of molecular oxygen, NAD(P)H as one donor, and incorporation of one atom of oxygen"/>
    <property type="evidence" value="ECO:0007669"/>
    <property type="project" value="UniProtKB-ARBA"/>
</dbReference>
<dbReference type="AlphaFoldDB" id="A0A919H3N6"/>
<dbReference type="InterPro" id="IPR036188">
    <property type="entry name" value="FAD/NAD-bd_sf"/>
</dbReference>
<evidence type="ECO:0000259" key="4">
    <source>
        <dbReference type="Pfam" id="PF01494"/>
    </source>
</evidence>
<dbReference type="InterPro" id="IPR002938">
    <property type="entry name" value="FAD-bd"/>
</dbReference>
<dbReference type="RefSeq" id="WP_051902047.1">
    <property type="nucleotide sequence ID" value="NZ_BNEE01000006.1"/>
</dbReference>
<name>A0A919H3N6_9ACTN</name>
<dbReference type="GO" id="GO:0071949">
    <property type="term" value="F:FAD binding"/>
    <property type="evidence" value="ECO:0007669"/>
    <property type="project" value="InterPro"/>
</dbReference>
<gene>
    <name evidence="5" type="ORF">Sxan_34570</name>
</gene>
<dbReference type="PROSITE" id="PS51257">
    <property type="entry name" value="PROKAR_LIPOPROTEIN"/>
    <property type="match status" value="1"/>
</dbReference>
<evidence type="ECO:0000313" key="6">
    <source>
        <dbReference type="Proteomes" id="UP000600026"/>
    </source>
</evidence>
<comment type="cofactor">
    <cofactor evidence="1">
        <name>FAD</name>
        <dbReference type="ChEBI" id="CHEBI:57692"/>
    </cofactor>
</comment>
<evidence type="ECO:0000313" key="5">
    <source>
        <dbReference type="EMBL" id="GHI86093.1"/>
    </source>
</evidence>
<proteinExistence type="predicted"/>
<dbReference type="InterPro" id="IPR050641">
    <property type="entry name" value="RIFMO-like"/>
</dbReference>
<dbReference type="Gene3D" id="3.30.70.2450">
    <property type="match status" value="1"/>
</dbReference>
<dbReference type="Gene3D" id="3.50.50.60">
    <property type="entry name" value="FAD/NAD(P)-binding domain"/>
    <property type="match status" value="1"/>
</dbReference>
<dbReference type="SUPFAM" id="SSF51905">
    <property type="entry name" value="FAD/NAD(P)-binding domain"/>
    <property type="match status" value="1"/>
</dbReference>
<protein>
    <recommendedName>
        <fullName evidence="4">FAD-binding domain-containing protein</fullName>
    </recommendedName>
</protein>
<comment type="caution">
    <text evidence="5">The sequence shown here is derived from an EMBL/GenBank/DDBJ whole genome shotgun (WGS) entry which is preliminary data.</text>
</comment>
<keyword evidence="3" id="KW-0274">FAD</keyword>
<accession>A0A919H3N6</accession>
<keyword evidence="2" id="KW-0285">Flavoprotein</keyword>
<dbReference type="EMBL" id="BNEE01000006">
    <property type="protein sequence ID" value="GHI86093.1"/>
    <property type="molecule type" value="Genomic_DNA"/>
</dbReference>
<dbReference type="PRINTS" id="PR00420">
    <property type="entry name" value="RNGMNOXGNASE"/>
</dbReference>
<dbReference type="PANTHER" id="PTHR43004:SF19">
    <property type="entry name" value="BINDING MONOOXYGENASE, PUTATIVE (JCVI)-RELATED"/>
    <property type="match status" value="1"/>
</dbReference>
<keyword evidence="6" id="KW-1185">Reference proteome</keyword>
<dbReference type="Proteomes" id="UP000600026">
    <property type="component" value="Unassembled WGS sequence"/>
</dbReference>
<dbReference type="OrthoDB" id="8670884at2"/>
<feature type="domain" description="FAD-binding" evidence="4">
    <location>
        <begin position="14"/>
        <end position="343"/>
    </location>
</feature>
<organism evidence="5 6">
    <name type="scientific">Streptomyces xanthophaeus</name>
    <dbReference type="NCBI Taxonomy" id="67385"/>
    <lineage>
        <taxon>Bacteria</taxon>
        <taxon>Bacillati</taxon>
        <taxon>Actinomycetota</taxon>
        <taxon>Actinomycetes</taxon>
        <taxon>Kitasatosporales</taxon>
        <taxon>Streptomycetaceae</taxon>
        <taxon>Streptomyces</taxon>
    </lineage>
</organism>
<evidence type="ECO:0000256" key="1">
    <source>
        <dbReference type="ARBA" id="ARBA00001974"/>
    </source>
</evidence>
<dbReference type="PANTHER" id="PTHR43004">
    <property type="entry name" value="TRK SYSTEM POTASSIUM UPTAKE PROTEIN"/>
    <property type="match status" value="1"/>
</dbReference>